<proteinExistence type="predicted"/>
<dbReference type="AlphaFoldDB" id="A0A9P8QH23"/>
<dbReference type="InterPro" id="IPR036265">
    <property type="entry name" value="HIT-like_sf"/>
</dbReference>
<gene>
    <name evidence="2" type="ORF">Trco_006491</name>
</gene>
<dbReference type="SUPFAM" id="SSF54197">
    <property type="entry name" value="HIT-like"/>
    <property type="match status" value="1"/>
</dbReference>
<keyword evidence="3" id="KW-1185">Reference proteome</keyword>
<evidence type="ECO:0008006" key="4">
    <source>
        <dbReference type="Google" id="ProtNLM"/>
    </source>
</evidence>
<evidence type="ECO:0000313" key="2">
    <source>
        <dbReference type="EMBL" id="KAH6604784.1"/>
    </source>
</evidence>
<feature type="chain" id="PRO_5040412415" description="CDP-diglyceride hydrolase" evidence="1">
    <location>
        <begin position="22"/>
        <end position="279"/>
    </location>
</feature>
<evidence type="ECO:0000313" key="3">
    <source>
        <dbReference type="Proteomes" id="UP000827724"/>
    </source>
</evidence>
<reference evidence="2" key="1">
    <citation type="submission" date="2021-08" db="EMBL/GenBank/DDBJ databases">
        <title>Chromosome-Level Trichoderma cornu-damae using Hi-C Data.</title>
        <authorList>
            <person name="Kim C.S."/>
        </authorList>
    </citation>
    <scope>NUCLEOTIDE SEQUENCE</scope>
    <source>
        <strain evidence="2">KA19-0412C</strain>
    </source>
</reference>
<sequence>MIRSIRLLSILLPALASLVQAAEVERAAPPCTISDIHNLDVAGCTCQPHHDGCFTACSTCGWNIKDRNTKSCTPGCTDNDWDCKGCGVWFSTLCDCLKGGGSGCTHTGTVKPHGPMIWVLLPKGEHLITTTDLLPGILEMANDASRYEEGWDFAQKNHDPSSQALALNSVRSRTHEQFHIHICPKPTSKDPRAYGILSKAALNPTNKLKAIAGYNDLFCMSVEKGKGPIKGFATAIHDFLGEKKVCDGLAGAGIIRDAGDNTWACVTSNKDGPLAYFCA</sequence>
<protein>
    <recommendedName>
        <fullName evidence="4">CDP-diglyceride hydrolase</fullName>
    </recommendedName>
</protein>
<organism evidence="2 3">
    <name type="scientific">Trichoderma cornu-damae</name>
    <dbReference type="NCBI Taxonomy" id="654480"/>
    <lineage>
        <taxon>Eukaryota</taxon>
        <taxon>Fungi</taxon>
        <taxon>Dikarya</taxon>
        <taxon>Ascomycota</taxon>
        <taxon>Pezizomycotina</taxon>
        <taxon>Sordariomycetes</taxon>
        <taxon>Hypocreomycetidae</taxon>
        <taxon>Hypocreales</taxon>
        <taxon>Hypocreaceae</taxon>
        <taxon>Trichoderma</taxon>
    </lineage>
</organism>
<comment type="caution">
    <text evidence="2">The sequence shown here is derived from an EMBL/GenBank/DDBJ whole genome shotgun (WGS) entry which is preliminary data.</text>
</comment>
<name>A0A9P8QH23_9HYPO</name>
<evidence type="ECO:0000256" key="1">
    <source>
        <dbReference type="SAM" id="SignalP"/>
    </source>
</evidence>
<keyword evidence="1" id="KW-0732">Signal</keyword>
<accession>A0A9P8QH23</accession>
<dbReference type="OrthoDB" id="4932058at2759"/>
<dbReference type="Proteomes" id="UP000827724">
    <property type="component" value="Unassembled WGS sequence"/>
</dbReference>
<feature type="signal peptide" evidence="1">
    <location>
        <begin position="1"/>
        <end position="21"/>
    </location>
</feature>
<dbReference type="EMBL" id="JAIWOZ010000005">
    <property type="protein sequence ID" value="KAH6604784.1"/>
    <property type="molecule type" value="Genomic_DNA"/>
</dbReference>